<dbReference type="InterPro" id="IPR001087">
    <property type="entry name" value="GDSL"/>
</dbReference>
<evidence type="ECO:0000256" key="2">
    <source>
        <dbReference type="ARBA" id="ARBA00008668"/>
    </source>
</evidence>
<dbReference type="InterPro" id="IPR035669">
    <property type="entry name" value="SGNH_plant_lipase-like"/>
</dbReference>
<evidence type="ECO:0000256" key="5">
    <source>
        <dbReference type="ARBA" id="ARBA00022801"/>
    </source>
</evidence>
<dbReference type="AlphaFoldDB" id="A0AAV5K1Y3"/>
<dbReference type="InterPro" id="IPR051238">
    <property type="entry name" value="GDSL_esterase/lipase"/>
</dbReference>
<dbReference type="InterPro" id="IPR036514">
    <property type="entry name" value="SGNH_hydro_sf"/>
</dbReference>
<evidence type="ECO:0000256" key="7">
    <source>
        <dbReference type="ARBA" id="ARBA00023098"/>
    </source>
</evidence>
<sequence length="355" mass="39274">MKSSGSPVFLFAFCHIFCLAFGTDVKPLAPALYVFGDSLLDSGNNNFLPTLAKANYLPYGSNFDKGITGRFTNGRTLPDFVAEFLGLPYAPPYLSVRVPATLTGFNYASGTCGILPETGSLFGKCLNLGDQINLFERTVKSELPRQFGGSRELSEYLSKSIFLVSIGNNDYLNNYQNPSNQRDPQQFAQVLTDALSHHFEKLYNLGARKVVMFEIGPIGCIPSVAKTHEHTGQCFEETNQLASYFNNRLPAVLNNLTSTLRGSIFVLGRANWLGYDAVVHPSKYGLKDSINPCCTTWGNGTSMCIPFLKPCPNPEEHYFWDAFHLTEAVYSVIASRCINDTTVCLPFNIKDLVEK</sequence>
<dbReference type="PANTHER" id="PTHR45650">
    <property type="entry name" value="GDSL-LIKE LIPASE/ACYLHYDROLASE-RELATED"/>
    <property type="match status" value="1"/>
</dbReference>
<proteinExistence type="inferred from homology"/>
<dbReference type="Gene3D" id="3.40.50.1110">
    <property type="entry name" value="SGNH hydrolase"/>
    <property type="match status" value="1"/>
</dbReference>
<keyword evidence="3" id="KW-0964">Secreted</keyword>
<evidence type="ECO:0000313" key="9">
    <source>
        <dbReference type="EMBL" id="GKV16935.1"/>
    </source>
</evidence>
<dbReference type="GO" id="GO:0016042">
    <property type="term" value="P:lipid catabolic process"/>
    <property type="evidence" value="ECO:0007669"/>
    <property type="project" value="UniProtKB-KW"/>
</dbReference>
<evidence type="ECO:0008006" key="11">
    <source>
        <dbReference type="Google" id="ProtNLM"/>
    </source>
</evidence>
<evidence type="ECO:0000256" key="6">
    <source>
        <dbReference type="ARBA" id="ARBA00022963"/>
    </source>
</evidence>
<keyword evidence="5" id="KW-0378">Hydrolase</keyword>
<comment type="similarity">
    <text evidence="2">Belongs to the 'GDSL' lipolytic enzyme family.</text>
</comment>
<dbReference type="EMBL" id="BPVZ01000046">
    <property type="protein sequence ID" value="GKV16935.1"/>
    <property type="molecule type" value="Genomic_DNA"/>
</dbReference>
<dbReference type="Pfam" id="PF00657">
    <property type="entry name" value="Lipase_GDSL"/>
    <property type="match status" value="1"/>
</dbReference>
<reference evidence="9 10" key="1">
    <citation type="journal article" date="2021" name="Commun. Biol.">
        <title>The genome of Shorea leprosula (Dipterocarpaceae) highlights the ecological relevance of drought in aseasonal tropical rainforests.</title>
        <authorList>
            <person name="Ng K.K.S."/>
            <person name="Kobayashi M.J."/>
            <person name="Fawcett J.A."/>
            <person name="Hatakeyama M."/>
            <person name="Paape T."/>
            <person name="Ng C.H."/>
            <person name="Ang C.C."/>
            <person name="Tnah L.H."/>
            <person name="Lee C.T."/>
            <person name="Nishiyama T."/>
            <person name="Sese J."/>
            <person name="O'Brien M.J."/>
            <person name="Copetti D."/>
            <person name="Mohd Noor M.I."/>
            <person name="Ong R.C."/>
            <person name="Putra M."/>
            <person name="Sireger I.Z."/>
            <person name="Indrioko S."/>
            <person name="Kosugi Y."/>
            <person name="Izuno A."/>
            <person name="Isagi Y."/>
            <person name="Lee S.L."/>
            <person name="Shimizu K.K."/>
        </authorList>
    </citation>
    <scope>NUCLEOTIDE SEQUENCE [LARGE SCALE GENOMIC DNA]</scope>
    <source>
        <strain evidence="9">214</strain>
    </source>
</reference>
<keyword evidence="4 8" id="KW-0732">Signal</keyword>
<name>A0AAV5K1Y3_9ROSI</name>
<dbReference type="GO" id="GO:0005576">
    <property type="term" value="C:extracellular region"/>
    <property type="evidence" value="ECO:0007669"/>
    <property type="project" value="UniProtKB-SubCell"/>
</dbReference>
<feature type="signal peptide" evidence="8">
    <location>
        <begin position="1"/>
        <end position="22"/>
    </location>
</feature>
<keyword evidence="7" id="KW-0443">Lipid metabolism</keyword>
<keyword evidence="6" id="KW-0442">Lipid degradation</keyword>
<comment type="subcellular location">
    <subcellularLocation>
        <location evidence="1">Secreted</location>
    </subcellularLocation>
</comment>
<comment type="caution">
    <text evidence="9">The sequence shown here is derived from an EMBL/GenBank/DDBJ whole genome shotgun (WGS) entry which is preliminary data.</text>
</comment>
<dbReference type="Proteomes" id="UP001054252">
    <property type="component" value="Unassembled WGS sequence"/>
</dbReference>
<organism evidence="9 10">
    <name type="scientific">Rubroshorea leprosula</name>
    <dbReference type="NCBI Taxonomy" id="152421"/>
    <lineage>
        <taxon>Eukaryota</taxon>
        <taxon>Viridiplantae</taxon>
        <taxon>Streptophyta</taxon>
        <taxon>Embryophyta</taxon>
        <taxon>Tracheophyta</taxon>
        <taxon>Spermatophyta</taxon>
        <taxon>Magnoliopsida</taxon>
        <taxon>eudicotyledons</taxon>
        <taxon>Gunneridae</taxon>
        <taxon>Pentapetalae</taxon>
        <taxon>rosids</taxon>
        <taxon>malvids</taxon>
        <taxon>Malvales</taxon>
        <taxon>Dipterocarpaceae</taxon>
        <taxon>Rubroshorea</taxon>
    </lineage>
</organism>
<keyword evidence="10" id="KW-1185">Reference proteome</keyword>
<evidence type="ECO:0000313" key="10">
    <source>
        <dbReference type="Proteomes" id="UP001054252"/>
    </source>
</evidence>
<dbReference type="SUPFAM" id="SSF52266">
    <property type="entry name" value="SGNH hydrolase"/>
    <property type="match status" value="1"/>
</dbReference>
<evidence type="ECO:0000256" key="8">
    <source>
        <dbReference type="SAM" id="SignalP"/>
    </source>
</evidence>
<dbReference type="GO" id="GO:0016788">
    <property type="term" value="F:hydrolase activity, acting on ester bonds"/>
    <property type="evidence" value="ECO:0007669"/>
    <property type="project" value="InterPro"/>
</dbReference>
<accession>A0AAV5K1Y3</accession>
<protein>
    <recommendedName>
        <fullName evidence="11">GDSL esterase/lipase 7-like</fullName>
    </recommendedName>
</protein>
<evidence type="ECO:0000256" key="3">
    <source>
        <dbReference type="ARBA" id="ARBA00022525"/>
    </source>
</evidence>
<dbReference type="PANTHER" id="PTHR45650:SF14">
    <property type="entry name" value="GDSL ESTERASE_LIPASE 7-LIKE"/>
    <property type="match status" value="1"/>
</dbReference>
<evidence type="ECO:0000256" key="4">
    <source>
        <dbReference type="ARBA" id="ARBA00022729"/>
    </source>
</evidence>
<evidence type="ECO:0000256" key="1">
    <source>
        <dbReference type="ARBA" id="ARBA00004613"/>
    </source>
</evidence>
<feature type="chain" id="PRO_5043473014" description="GDSL esterase/lipase 7-like" evidence="8">
    <location>
        <begin position="23"/>
        <end position="355"/>
    </location>
</feature>
<dbReference type="CDD" id="cd01837">
    <property type="entry name" value="SGNH_plant_lipase_like"/>
    <property type="match status" value="1"/>
</dbReference>
<gene>
    <name evidence="9" type="ORF">SLEP1_g27503</name>
</gene>